<keyword evidence="2" id="KW-1185">Reference proteome</keyword>
<evidence type="ECO:0000313" key="1">
    <source>
        <dbReference type="EMBL" id="KAK3717961.1"/>
    </source>
</evidence>
<reference evidence="1" key="1">
    <citation type="submission" date="2023-07" db="EMBL/GenBank/DDBJ databases">
        <title>Black Yeasts Isolated from many extreme environments.</title>
        <authorList>
            <person name="Coleine C."/>
            <person name="Stajich J.E."/>
            <person name="Selbmann L."/>
        </authorList>
    </citation>
    <scope>NUCLEOTIDE SEQUENCE</scope>
    <source>
        <strain evidence="1">CCFEE 5714</strain>
    </source>
</reference>
<protein>
    <submittedName>
        <fullName evidence="1">Uncharacterized protein</fullName>
    </submittedName>
</protein>
<accession>A0ACC3NIZ7</accession>
<comment type="caution">
    <text evidence="1">The sequence shown here is derived from an EMBL/GenBank/DDBJ whole genome shotgun (WGS) entry which is preliminary data.</text>
</comment>
<proteinExistence type="predicted"/>
<gene>
    <name evidence="1" type="ORF">LTR37_005387</name>
</gene>
<organism evidence="1 2">
    <name type="scientific">Vermiconidia calcicola</name>
    <dbReference type="NCBI Taxonomy" id="1690605"/>
    <lineage>
        <taxon>Eukaryota</taxon>
        <taxon>Fungi</taxon>
        <taxon>Dikarya</taxon>
        <taxon>Ascomycota</taxon>
        <taxon>Pezizomycotina</taxon>
        <taxon>Dothideomycetes</taxon>
        <taxon>Dothideomycetidae</taxon>
        <taxon>Mycosphaerellales</taxon>
        <taxon>Extremaceae</taxon>
        <taxon>Vermiconidia</taxon>
    </lineage>
</organism>
<sequence length="250" mass="27452">MHKLEVMKYKSHVLQLDVNSGPSIATAAEAVFALTNGKLDFLVNNSGVSYYTPILDTEIERESATFETNVVSWVAMVKAFFPLLRAAKGSILNNASSGGCDASYLPFGGISNSSKSSAAKLSQTMRLEFAPFDVKVITLYAGGLETNIWNNMGATEVNTLRKDSLYQPIKTEATNIMSGDFIKNSAVGPWAEDVVAKATSRNQPIEIWNGAMSSTIWRLNFLAPRWLVDMAFNDQCGLKKLRQRLPPETQ</sequence>
<evidence type="ECO:0000313" key="2">
    <source>
        <dbReference type="Proteomes" id="UP001281147"/>
    </source>
</evidence>
<dbReference type="EMBL" id="JAUTXU010000034">
    <property type="protein sequence ID" value="KAK3717961.1"/>
    <property type="molecule type" value="Genomic_DNA"/>
</dbReference>
<name>A0ACC3NIZ7_9PEZI</name>
<dbReference type="Proteomes" id="UP001281147">
    <property type="component" value="Unassembled WGS sequence"/>
</dbReference>